<evidence type="ECO:0000313" key="2">
    <source>
        <dbReference type="EMBL" id="KFK35612.1"/>
    </source>
</evidence>
<proteinExistence type="predicted"/>
<organism evidence="2 3">
    <name type="scientific">Arabis alpina</name>
    <name type="common">Alpine rock-cress</name>
    <dbReference type="NCBI Taxonomy" id="50452"/>
    <lineage>
        <taxon>Eukaryota</taxon>
        <taxon>Viridiplantae</taxon>
        <taxon>Streptophyta</taxon>
        <taxon>Embryophyta</taxon>
        <taxon>Tracheophyta</taxon>
        <taxon>Spermatophyta</taxon>
        <taxon>Magnoliopsida</taxon>
        <taxon>eudicotyledons</taxon>
        <taxon>Gunneridae</taxon>
        <taxon>Pentapetalae</taxon>
        <taxon>rosids</taxon>
        <taxon>malvids</taxon>
        <taxon>Brassicales</taxon>
        <taxon>Brassicaceae</taxon>
        <taxon>Arabideae</taxon>
        <taxon>Arabis</taxon>
    </lineage>
</organism>
<feature type="region of interest" description="Disordered" evidence="1">
    <location>
        <begin position="1"/>
        <end position="21"/>
    </location>
</feature>
<dbReference type="eggNOG" id="ENOG502QS71">
    <property type="taxonomic scope" value="Eukaryota"/>
</dbReference>
<sequence length="222" mass="24680">MASSRNYHSYASSNPVDVEDRSSSLSPVMQVLFPLQTSPETMRGVANSNFKGFGQQSGYASSGFDYSPPSLNSDAQDRTGKIVFKVLDKDPSHLPWTLRTEIYNWLSNIPSEMESYIKPGCIVLSVYVAMSLLPSGNSQLQQNLMERIGVLLQDSHFEFWKNARFIVNTERQLASHKNGRIRCSKSWRTCNSPELISVSHVAVVAGDETSLVVRGPSLTNEV</sequence>
<dbReference type="Proteomes" id="UP000029120">
    <property type="component" value="Chromosome 4"/>
</dbReference>
<feature type="compositionally biased region" description="Polar residues" evidence="1">
    <location>
        <begin position="1"/>
        <end position="15"/>
    </location>
</feature>
<evidence type="ECO:0000313" key="3">
    <source>
        <dbReference type="Proteomes" id="UP000029120"/>
    </source>
</evidence>
<name>A0A087H0G0_ARAAL</name>
<dbReference type="AlphaFoldDB" id="A0A087H0G0"/>
<evidence type="ECO:0000256" key="1">
    <source>
        <dbReference type="SAM" id="MobiDB-lite"/>
    </source>
</evidence>
<dbReference type="OMA" id="FIVNTER"/>
<keyword evidence="3" id="KW-1185">Reference proteome</keyword>
<gene>
    <name evidence="2" type="ordered locus">AALP_Aa4g013700</name>
</gene>
<reference evidence="3" key="1">
    <citation type="journal article" date="2015" name="Nat. Plants">
        <title>Genome expansion of Arabis alpina linked with retrotransposition and reduced symmetric DNA methylation.</title>
        <authorList>
            <person name="Willing E.M."/>
            <person name="Rawat V."/>
            <person name="Mandakova T."/>
            <person name="Maumus F."/>
            <person name="James G.V."/>
            <person name="Nordstroem K.J."/>
            <person name="Becker C."/>
            <person name="Warthmann N."/>
            <person name="Chica C."/>
            <person name="Szarzynska B."/>
            <person name="Zytnicki M."/>
            <person name="Albani M.C."/>
            <person name="Kiefer C."/>
            <person name="Bergonzi S."/>
            <person name="Castaings L."/>
            <person name="Mateos J.L."/>
            <person name="Berns M.C."/>
            <person name="Bujdoso N."/>
            <person name="Piofczyk T."/>
            <person name="de Lorenzo L."/>
            <person name="Barrero-Sicilia C."/>
            <person name="Mateos I."/>
            <person name="Piednoel M."/>
            <person name="Hagmann J."/>
            <person name="Chen-Min-Tao R."/>
            <person name="Iglesias-Fernandez R."/>
            <person name="Schuster S.C."/>
            <person name="Alonso-Blanco C."/>
            <person name="Roudier F."/>
            <person name="Carbonero P."/>
            <person name="Paz-Ares J."/>
            <person name="Davis S.J."/>
            <person name="Pecinka A."/>
            <person name="Quesneville H."/>
            <person name="Colot V."/>
            <person name="Lysak M.A."/>
            <person name="Weigel D."/>
            <person name="Coupland G."/>
            <person name="Schneeberger K."/>
        </authorList>
    </citation>
    <scope>NUCLEOTIDE SEQUENCE [LARGE SCALE GENOMIC DNA]</scope>
    <source>
        <strain evidence="3">cv. Pajares</strain>
    </source>
</reference>
<dbReference type="EMBL" id="CM002872">
    <property type="protein sequence ID" value="KFK35612.1"/>
    <property type="molecule type" value="Genomic_DNA"/>
</dbReference>
<dbReference type="OrthoDB" id="1732649at2759"/>
<dbReference type="Gramene" id="KFK35612">
    <property type="protein sequence ID" value="KFK35612"/>
    <property type="gene ID" value="AALP_AA4G013700"/>
</dbReference>
<protein>
    <submittedName>
        <fullName evidence="2">Uncharacterized protein</fullName>
    </submittedName>
</protein>
<accession>A0A087H0G0</accession>